<evidence type="ECO:0000256" key="5">
    <source>
        <dbReference type="SAM" id="SignalP"/>
    </source>
</evidence>
<dbReference type="GO" id="GO:0030288">
    <property type="term" value="C:outer membrane-bounded periplasmic space"/>
    <property type="evidence" value="ECO:0007669"/>
    <property type="project" value="UniProtKB-ARBA"/>
</dbReference>
<sequence length="496" mass="54061">MTRTTLACGVAFAALFAAGGALAQDFTVNLVNEPSSLDPHMQWNPDSYYVYRNVFDNVVTRDDAGEIIPQIATAWEQVSETEMVLTIRDDVTFHDGEPLTPEDVVFSVERITNPDFGSPQLGQFNSITGAEVTGENEVTLTTDGPYPVLLAQLVKLSVVPQHVVEEVGDEAFNAAPVGSGPYVFEEWDRGVAVTLSRNEDYWGEAGPFETAEFLAVPDASTRVANLRAGTADLIVSLDSDLAMQIENAQGVQVLRAPTERVGFMGMNTTRPPLDDPQVRRAAAMAVDREGIVAGILAGGEQQVGQMATPAHFGYVEGVEPIPYDPEAAAEIVEETGAGDTPMQFATSPVFDQRIVQAIQQMLSEAGFDVEISMTDMSTYLQKARAPEQTERPYFSFGRWSCACQDVDGVQFPLLHSSSSWSRVNDPELDALLETGRSSLDDEERLAAYTEVQSIVQDNAYILPLYQAVAIYGAAGELEWTPTANESLFLNRMSWSE</sequence>
<evidence type="ECO:0000256" key="2">
    <source>
        <dbReference type="ARBA" id="ARBA00005695"/>
    </source>
</evidence>
<gene>
    <name evidence="7" type="ORF">C8N44_10839</name>
</gene>
<dbReference type="PIRSF" id="PIRSF002741">
    <property type="entry name" value="MppA"/>
    <property type="match status" value="1"/>
</dbReference>
<evidence type="ECO:0000256" key="1">
    <source>
        <dbReference type="ARBA" id="ARBA00004418"/>
    </source>
</evidence>
<dbReference type="PANTHER" id="PTHR30290">
    <property type="entry name" value="PERIPLASMIC BINDING COMPONENT OF ABC TRANSPORTER"/>
    <property type="match status" value="1"/>
</dbReference>
<dbReference type="Proteomes" id="UP000244069">
    <property type="component" value="Unassembled WGS sequence"/>
</dbReference>
<evidence type="ECO:0000256" key="3">
    <source>
        <dbReference type="ARBA" id="ARBA00022448"/>
    </source>
</evidence>
<dbReference type="InterPro" id="IPR039424">
    <property type="entry name" value="SBP_5"/>
</dbReference>
<dbReference type="AlphaFoldDB" id="A0A2T6AY76"/>
<dbReference type="OrthoDB" id="9803988at2"/>
<dbReference type="Pfam" id="PF00496">
    <property type="entry name" value="SBP_bac_5"/>
    <property type="match status" value="1"/>
</dbReference>
<keyword evidence="4 5" id="KW-0732">Signal</keyword>
<comment type="similarity">
    <text evidence="2">Belongs to the bacterial solute-binding protein 5 family.</text>
</comment>
<feature type="chain" id="PRO_5015599910" evidence="5">
    <location>
        <begin position="24"/>
        <end position="496"/>
    </location>
</feature>
<evidence type="ECO:0000259" key="6">
    <source>
        <dbReference type="Pfam" id="PF00496"/>
    </source>
</evidence>
<dbReference type="InterPro" id="IPR030678">
    <property type="entry name" value="Peptide/Ni-bd"/>
</dbReference>
<dbReference type="Gene3D" id="3.10.105.10">
    <property type="entry name" value="Dipeptide-binding Protein, Domain 3"/>
    <property type="match status" value="1"/>
</dbReference>
<organism evidence="7 8">
    <name type="scientific">Allosediminivita pacifica</name>
    <dbReference type="NCBI Taxonomy" id="1267769"/>
    <lineage>
        <taxon>Bacteria</taxon>
        <taxon>Pseudomonadati</taxon>
        <taxon>Pseudomonadota</taxon>
        <taxon>Alphaproteobacteria</taxon>
        <taxon>Rhodobacterales</taxon>
        <taxon>Paracoccaceae</taxon>
        <taxon>Allosediminivita</taxon>
    </lineage>
</organism>
<keyword evidence="8" id="KW-1185">Reference proteome</keyword>
<comment type="caution">
    <text evidence="7">The sequence shown here is derived from an EMBL/GenBank/DDBJ whole genome shotgun (WGS) entry which is preliminary data.</text>
</comment>
<accession>A0A2T6AY76</accession>
<dbReference type="Gene3D" id="3.40.190.10">
    <property type="entry name" value="Periplasmic binding protein-like II"/>
    <property type="match status" value="1"/>
</dbReference>
<dbReference type="InterPro" id="IPR000914">
    <property type="entry name" value="SBP_5_dom"/>
</dbReference>
<dbReference type="GO" id="GO:1904680">
    <property type="term" value="F:peptide transmembrane transporter activity"/>
    <property type="evidence" value="ECO:0007669"/>
    <property type="project" value="TreeGrafter"/>
</dbReference>
<keyword evidence="3" id="KW-0813">Transport</keyword>
<protein>
    <submittedName>
        <fullName evidence="7">Peptide/nickel transport system substrate-binding protein</fullName>
    </submittedName>
</protein>
<name>A0A2T6AY76_9RHOB</name>
<comment type="subcellular location">
    <subcellularLocation>
        <location evidence="1">Periplasm</location>
    </subcellularLocation>
</comment>
<dbReference type="PANTHER" id="PTHR30290:SF9">
    <property type="entry name" value="OLIGOPEPTIDE-BINDING PROTEIN APPA"/>
    <property type="match status" value="1"/>
</dbReference>
<dbReference type="Gene3D" id="3.90.76.10">
    <property type="entry name" value="Dipeptide-binding Protein, Domain 1"/>
    <property type="match status" value="1"/>
</dbReference>
<reference evidence="7 8" key="1">
    <citation type="submission" date="2018-04" db="EMBL/GenBank/DDBJ databases">
        <title>Genomic Encyclopedia of Archaeal and Bacterial Type Strains, Phase II (KMG-II): from individual species to whole genera.</title>
        <authorList>
            <person name="Goeker M."/>
        </authorList>
    </citation>
    <scope>NUCLEOTIDE SEQUENCE [LARGE SCALE GENOMIC DNA]</scope>
    <source>
        <strain evidence="7 8">DSM 29329</strain>
    </source>
</reference>
<evidence type="ECO:0000256" key="4">
    <source>
        <dbReference type="ARBA" id="ARBA00022729"/>
    </source>
</evidence>
<feature type="signal peptide" evidence="5">
    <location>
        <begin position="1"/>
        <end position="23"/>
    </location>
</feature>
<dbReference type="GO" id="GO:0015833">
    <property type="term" value="P:peptide transport"/>
    <property type="evidence" value="ECO:0007669"/>
    <property type="project" value="TreeGrafter"/>
</dbReference>
<evidence type="ECO:0000313" key="7">
    <source>
        <dbReference type="EMBL" id="PTX48761.1"/>
    </source>
</evidence>
<dbReference type="EMBL" id="QBKN01000008">
    <property type="protein sequence ID" value="PTX48761.1"/>
    <property type="molecule type" value="Genomic_DNA"/>
</dbReference>
<proteinExistence type="inferred from homology"/>
<feature type="domain" description="Solute-binding protein family 5" evidence="6">
    <location>
        <begin position="66"/>
        <end position="416"/>
    </location>
</feature>
<dbReference type="SUPFAM" id="SSF53850">
    <property type="entry name" value="Periplasmic binding protein-like II"/>
    <property type="match status" value="1"/>
</dbReference>
<evidence type="ECO:0000313" key="8">
    <source>
        <dbReference type="Proteomes" id="UP000244069"/>
    </source>
</evidence>
<dbReference type="GO" id="GO:0043190">
    <property type="term" value="C:ATP-binding cassette (ABC) transporter complex"/>
    <property type="evidence" value="ECO:0007669"/>
    <property type="project" value="InterPro"/>
</dbReference>
<dbReference type="RefSeq" id="WP_107975632.1">
    <property type="nucleotide sequence ID" value="NZ_BMEZ01000009.1"/>
</dbReference>